<dbReference type="AlphaFoldDB" id="A0A0F9WIT5"/>
<reference evidence="2" key="1">
    <citation type="journal article" date="2015" name="Nature">
        <title>Complex archaea that bridge the gap between prokaryotes and eukaryotes.</title>
        <authorList>
            <person name="Spang A."/>
            <person name="Saw J.H."/>
            <person name="Jorgensen S.L."/>
            <person name="Zaremba-Niedzwiedzka K."/>
            <person name="Martijn J."/>
            <person name="Lind A.E."/>
            <person name="van Eijk R."/>
            <person name="Schleper C."/>
            <person name="Guy L."/>
            <person name="Ettema T.J."/>
        </authorList>
    </citation>
    <scope>NUCLEOTIDE SEQUENCE</scope>
</reference>
<name>A0A0F9WIT5_9ZZZZ</name>
<organism evidence="2">
    <name type="scientific">marine sediment metagenome</name>
    <dbReference type="NCBI Taxonomy" id="412755"/>
    <lineage>
        <taxon>unclassified sequences</taxon>
        <taxon>metagenomes</taxon>
        <taxon>ecological metagenomes</taxon>
    </lineage>
</organism>
<dbReference type="PROSITE" id="PS51257">
    <property type="entry name" value="PROKAR_LIPOPROTEIN"/>
    <property type="match status" value="1"/>
</dbReference>
<protein>
    <submittedName>
        <fullName evidence="2">Uncharacterized protein</fullName>
    </submittedName>
</protein>
<evidence type="ECO:0000313" key="2">
    <source>
        <dbReference type="EMBL" id="KKN85871.1"/>
    </source>
</evidence>
<dbReference type="EMBL" id="LAZR01000154">
    <property type="protein sequence ID" value="KKN85871.1"/>
    <property type="molecule type" value="Genomic_DNA"/>
</dbReference>
<proteinExistence type="predicted"/>
<feature type="compositionally biased region" description="Basic and acidic residues" evidence="1">
    <location>
        <begin position="110"/>
        <end position="119"/>
    </location>
</feature>
<feature type="region of interest" description="Disordered" evidence="1">
    <location>
        <begin position="94"/>
        <end position="119"/>
    </location>
</feature>
<accession>A0A0F9WIT5</accession>
<gene>
    <name evidence="2" type="ORF">LCGC14_0274890</name>
</gene>
<evidence type="ECO:0000256" key="1">
    <source>
        <dbReference type="SAM" id="MobiDB-lite"/>
    </source>
</evidence>
<comment type="caution">
    <text evidence="2">The sequence shown here is derived from an EMBL/GenBank/DDBJ whole genome shotgun (WGS) entry which is preliminary data.</text>
</comment>
<sequence>MNRRITSLTLALTVVLAMLLAGCNKFTRVRYETVYVGQPDWEVTKTLGEPMVRFSDEWVYENEKPWYKAIIKFEGNKVSGKSWYDSKELEDHPDIKASKSGAAKDPSGTIERHTTTVVE</sequence>